<dbReference type="EMBL" id="BPQQ01000099">
    <property type="protein sequence ID" value="GJE04030.1"/>
    <property type="molecule type" value="Genomic_DNA"/>
</dbReference>
<sequence length="89" mass="9777">MKWVLVWMTLTASGASTSGTIEFQSLEACLKGQKNVARVKGDLSVTHVTMPFPPYTSLESGCISSETGEMKTGMEPALDRANRRRQQLQ</sequence>
<accession>A0ABQ4SND5</accession>
<evidence type="ECO:0000313" key="3">
    <source>
        <dbReference type="Proteomes" id="UP001055153"/>
    </source>
</evidence>
<keyword evidence="3" id="KW-1185">Reference proteome</keyword>
<organism evidence="2 3">
    <name type="scientific">Methylobacterium isbiliense</name>
    <dbReference type="NCBI Taxonomy" id="315478"/>
    <lineage>
        <taxon>Bacteria</taxon>
        <taxon>Pseudomonadati</taxon>
        <taxon>Pseudomonadota</taxon>
        <taxon>Alphaproteobacteria</taxon>
        <taxon>Hyphomicrobiales</taxon>
        <taxon>Methylobacteriaceae</taxon>
        <taxon>Methylobacterium</taxon>
    </lineage>
</organism>
<protein>
    <submittedName>
        <fullName evidence="2">Uncharacterized protein</fullName>
    </submittedName>
</protein>
<name>A0ABQ4SND5_9HYPH</name>
<dbReference type="Proteomes" id="UP001055153">
    <property type="component" value="Unassembled WGS sequence"/>
</dbReference>
<reference evidence="2" key="1">
    <citation type="journal article" date="2021" name="Front. Microbiol.">
        <title>Comprehensive Comparative Genomics and Phenotyping of Methylobacterium Species.</title>
        <authorList>
            <person name="Alessa O."/>
            <person name="Ogura Y."/>
            <person name="Fujitani Y."/>
            <person name="Takami H."/>
            <person name="Hayashi T."/>
            <person name="Sahin N."/>
            <person name="Tani A."/>
        </authorList>
    </citation>
    <scope>NUCLEOTIDE SEQUENCE</scope>
    <source>
        <strain evidence="2">DSM 17168</strain>
    </source>
</reference>
<evidence type="ECO:0000313" key="2">
    <source>
        <dbReference type="EMBL" id="GJE04030.1"/>
    </source>
</evidence>
<reference evidence="2" key="2">
    <citation type="submission" date="2021-08" db="EMBL/GenBank/DDBJ databases">
        <authorList>
            <person name="Tani A."/>
            <person name="Ola A."/>
            <person name="Ogura Y."/>
            <person name="Katsura K."/>
            <person name="Hayashi T."/>
        </authorList>
    </citation>
    <scope>NUCLEOTIDE SEQUENCE</scope>
    <source>
        <strain evidence="2">DSM 17168</strain>
    </source>
</reference>
<feature type="region of interest" description="Disordered" evidence="1">
    <location>
        <begin position="66"/>
        <end position="89"/>
    </location>
</feature>
<gene>
    <name evidence="2" type="ORF">GMJLKIPL_5990</name>
</gene>
<proteinExistence type="predicted"/>
<comment type="caution">
    <text evidence="2">The sequence shown here is derived from an EMBL/GenBank/DDBJ whole genome shotgun (WGS) entry which is preliminary data.</text>
</comment>
<evidence type="ECO:0000256" key="1">
    <source>
        <dbReference type="SAM" id="MobiDB-lite"/>
    </source>
</evidence>